<proteinExistence type="predicted"/>
<feature type="compositionally biased region" description="Low complexity" evidence="1">
    <location>
        <begin position="800"/>
        <end position="828"/>
    </location>
</feature>
<dbReference type="RefSeq" id="WP_052811138.1">
    <property type="nucleotide sequence ID" value="NZ_CP010897.2"/>
</dbReference>
<dbReference type="InterPro" id="IPR046535">
    <property type="entry name" value="DUF6600"/>
</dbReference>
<feature type="region of interest" description="Disordered" evidence="1">
    <location>
        <begin position="541"/>
        <end position="891"/>
    </location>
</feature>
<feature type="compositionally biased region" description="Gly residues" evidence="1">
    <location>
        <begin position="666"/>
        <end position="678"/>
    </location>
</feature>
<dbReference type="PRINTS" id="PR01217">
    <property type="entry name" value="PRICHEXTENSN"/>
</dbReference>
<accession>A0ABM6FRC7</accession>
<feature type="compositionally biased region" description="Low complexity" evidence="1">
    <location>
        <begin position="679"/>
        <end position="690"/>
    </location>
</feature>
<organism evidence="2 3">
    <name type="scientific">Pandoraea vervacti</name>
    <dbReference type="NCBI Taxonomy" id="656178"/>
    <lineage>
        <taxon>Bacteria</taxon>
        <taxon>Pseudomonadati</taxon>
        <taxon>Pseudomonadota</taxon>
        <taxon>Betaproteobacteria</taxon>
        <taxon>Burkholderiales</taxon>
        <taxon>Burkholderiaceae</taxon>
        <taxon>Pandoraea</taxon>
    </lineage>
</organism>
<dbReference type="PANTHER" id="PTHR38731">
    <property type="entry name" value="LIPL45-RELATED LIPOPROTEIN-RELATED"/>
    <property type="match status" value="1"/>
</dbReference>
<evidence type="ECO:0000313" key="3">
    <source>
        <dbReference type="Proteomes" id="UP000035085"/>
    </source>
</evidence>
<sequence>MRSLTSWRTIVRSLGTGLALGALGMLGVVGLPALAQAQSADPPGRVARLSEFDGTVTYAPAGTSDWRYANRNRPLTTGDAVWVDRNSRAEMHVGGTAVRMGASTSLALSAVTDQNVQLNVTQGTVGVRLRSFDPNQPYEIDTPNLAFVPAQAGEYRVDVDPNGVTTVSVWRGAGTVYGQGASVPLQQGQRVAFVGQNLTQQQTGPLATDVFDQWTRERDAREDASVSARYVPRDMTGFESLDDYGAWQETPTYGAVWVPSNVPSGWAPYRTGHWVWVDPWGWTWVDDAPWGFAPYHYGRWAYVDARWCWVPGPVAVRPVYAPALVGWVGGNSGGNQWGVTFAAGGVGLAWFALGPHDPYRPAYHASSSYVTNINRSTIVRTTNITNNVNNVNVNNVYSNQHVRGAVSTMPAQAFVQGRAVGAPVALAAPRAGQGWRVGNTPGVAPVQQSVIGNSRPAPSVPPVGVFNRQVLATRAPVPRSVASRELTSNLHAVPNAGGAPLALGQNGQQVRNLGPGGQGQGRIAPIAPRVTVVGTHGPVGAPIGANGASPAQPALGPTGALGATPAHGGLPATGATSPMHGAPGVPGQPGLPGTPGHTGVPGQPGVPGVPGSPGYPGYATYPGQGSGQGNYQNRPGQPAVPSQPVQSGVPHPPQPNGVNGTYDRGMQGGPGGRGGQAQQGGAAQAVPQPGHEAAQREMESRRQSSQPQPVPQRAQPNATEPERRPQQWQSQSRQASQPPQPPQQPIQTQPMQQHQQPQAERAQPRAESQPQPQPQPQRPQPQAERPQPRPEPPPAPRPQVQPERPQAQPRAESQPQPQLQRPQPQAERPQPRPEPPPAPRPQPQPERPQAQPHPQSPHPQDRPQPAQRESKPEGRASAEHRSPRPDEHPHG</sequence>
<name>A0ABM6FRC7_9BURK</name>
<gene>
    <name evidence="2" type="ORF">UC34_19720</name>
</gene>
<reference evidence="3" key="1">
    <citation type="submission" date="2015-02" db="EMBL/GenBank/DDBJ databases">
        <title>Complete Genome Sequencing of Pandoraea vervacti NS15 sp. nov.</title>
        <authorList>
            <person name="Chan K.-G."/>
        </authorList>
    </citation>
    <scope>NUCLEOTIDE SEQUENCE [LARGE SCALE GENOMIC DNA]</scope>
    <source>
        <strain evidence="3">NS15</strain>
    </source>
</reference>
<feature type="compositionally biased region" description="Pro residues" evidence="1">
    <location>
        <begin position="789"/>
        <end position="799"/>
    </location>
</feature>
<evidence type="ECO:0000256" key="1">
    <source>
        <dbReference type="SAM" id="MobiDB-lite"/>
    </source>
</evidence>
<dbReference type="EMBL" id="CP010897">
    <property type="protein sequence ID" value="APD11388.1"/>
    <property type="molecule type" value="Genomic_DNA"/>
</dbReference>
<feature type="compositionally biased region" description="Low complexity" evidence="1">
    <location>
        <begin position="703"/>
        <end position="716"/>
    </location>
</feature>
<evidence type="ECO:0008006" key="4">
    <source>
        <dbReference type="Google" id="ProtNLM"/>
    </source>
</evidence>
<feature type="compositionally biased region" description="Low complexity" evidence="1">
    <location>
        <begin position="726"/>
        <end position="737"/>
    </location>
</feature>
<feature type="compositionally biased region" description="Basic and acidic residues" evidence="1">
    <location>
        <begin position="868"/>
        <end position="891"/>
    </location>
</feature>
<evidence type="ECO:0000313" key="2">
    <source>
        <dbReference type="EMBL" id="APD11388.1"/>
    </source>
</evidence>
<protein>
    <recommendedName>
        <fullName evidence="4">FecR protein domain-containing protein</fullName>
    </recommendedName>
</protein>
<feature type="compositionally biased region" description="Low complexity" evidence="1">
    <location>
        <begin position="745"/>
        <end position="770"/>
    </location>
</feature>
<dbReference type="PANTHER" id="PTHR38731:SF3">
    <property type="entry name" value="BLL6125 PROTEIN"/>
    <property type="match status" value="1"/>
</dbReference>
<feature type="compositionally biased region" description="Basic and acidic residues" evidence="1">
    <location>
        <begin position="693"/>
        <end position="702"/>
    </location>
</feature>
<feature type="compositionally biased region" description="Low complexity" evidence="1">
    <location>
        <begin position="594"/>
        <end position="603"/>
    </location>
</feature>
<dbReference type="Proteomes" id="UP000035085">
    <property type="component" value="Chromosome"/>
</dbReference>
<feature type="compositionally biased region" description="Pro residues" evidence="1">
    <location>
        <begin position="832"/>
        <end position="846"/>
    </location>
</feature>
<keyword evidence="3" id="KW-1185">Reference proteome</keyword>
<dbReference type="Pfam" id="PF20245">
    <property type="entry name" value="DUF6600"/>
    <property type="match status" value="1"/>
</dbReference>